<evidence type="ECO:0000256" key="1">
    <source>
        <dbReference type="SAM" id="MobiDB-lite"/>
    </source>
</evidence>
<evidence type="ECO:0000259" key="2">
    <source>
        <dbReference type="Pfam" id="PF22980"/>
    </source>
</evidence>
<sequence>MPSRVAKGKGQPKKAVPKAQASPHDTNLMLLWACLRNNGGGSVNWEEVSSSLGITPVAAKTRYHRLKQRMESMMQPAQASKKDESPELKPEPESDC</sequence>
<dbReference type="InterPro" id="IPR054505">
    <property type="entry name" value="Myb_DNA-bind_8"/>
</dbReference>
<dbReference type="AlphaFoldDB" id="A0A9W9HWU9"/>
<reference evidence="3" key="2">
    <citation type="journal article" date="2023" name="IMA Fungus">
        <title>Comparative genomic study of the Penicillium genus elucidates a diverse pangenome and 15 lateral gene transfer events.</title>
        <authorList>
            <person name="Petersen C."/>
            <person name="Sorensen T."/>
            <person name="Nielsen M.R."/>
            <person name="Sondergaard T.E."/>
            <person name="Sorensen J.L."/>
            <person name="Fitzpatrick D.A."/>
            <person name="Frisvad J.C."/>
            <person name="Nielsen K.L."/>
        </authorList>
    </citation>
    <scope>NUCLEOTIDE SEQUENCE</scope>
    <source>
        <strain evidence="3">IBT 26290</strain>
    </source>
</reference>
<protein>
    <recommendedName>
        <fullName evidence="2">Myb-like DNA-binding domain-containing protein</fullName>
    </recommendedName>
</protein>
<dbReference type="OrthoDB" id="4368387at2759"/>
<dbReference type="Proteomes" id="UP001149163">
    <property type="component" value="Unassembled WGS sequence"/>
</dbReference>
<proteinExistence type="predicted"/>
<dbReference type="RefSeq" id="XP_056541272.1">
    <property type="nucleotide sequence ID" value="XM_056688843.1"/>
</dbReference>
<feature type="compositionally biased region" description="Basic and acidic residues" evidence="1">
    <location>
        <begin position="80"/>
        <end position="96"/>
    </location>
</feature>
<feature type="region of interest" description="Disordered" evidence="1">
    <location>
        <begin position="71"/>
        <end position="96"/>
    </location>
</feature>
<keyword evidence="4" id="KW-1185">Reference proteome</keyword>
<evidence type="ECO:0000313" key="4">
    <source>
        <dbReference type="Proteomes" id="UP001149163"/>
    </source>
</evidence>
<dbReference type="GeneID" id="81428019"/>
<feature type="domain" description="Myb-like DNA-binding" evidence="2">
    <location>
        <begin position="25"/>
        <end position="71"/>
    </location>
</feature>
<reference evidence="3" key="1">
    <citation type="submission" date="2022-11" db="EMBL/GenBank/DDBJ databases">
        <authorList>
            <person name="Petersen C."/>
        </authorList>
    </citation>
    <scope>NUCLEOTIDE SEQUENCE</scope>
    <source>
        <strain evidence="3">IBT 26290</strain>
    </source>
</reference>
<feature type="region of interest" description="Disordered" evidence="1">
    <location>
        <begin position="1"/>
        <end position="23"/>
    </location>
</feature>
<gene>
    <name evidence="3" type="ORF">N7482_006718</name>
</gene>
<name>A0A9W9HWU9_9EURO</name>
<dbReference type="EMBL" id="JAPQKN010000004">
    <property type="protein sequence ID" value="KAJ5159714.1"/>
    <property type="molecule type" value="Genomic_DNA"/>
</dbReference>
<dbReference type="Pfam" id="PF22980">
    <property type="entry name" value="Myb_DNA-bind_8"/>
    <property type="match status" value="1"/>
</dbReference>
<comment type="caution">
    <text evidence="3">The sequence shown here is derived from an EMBL/GenBank/DDBJ whole genome shotgun (WGS) entry which is preliminary data.</text>
</comment>
<evidence type="ECO:0000313" key="3">
    <source>
        <dbReference type="EMBL" id="KAJ5159714.1"/>
    </source>
</evidence>
<accession>A0A9W9HWU9</accession>
<feature type="compositionally biased region" description="Basic residues" evidence="1">
    <location>
        <begin position="1"/>
        <end position="16"/>
    </location>
</feature>
<organism evidence="3 4">
    <name type="scientific">Penicillium canariense</name>
    <dbReference type="NCBI Taxonomy" id="189055"/>
    <lineage>
        <taxon>Eukaryota</taxon>
        <taxon>Fungi</taxon>
        <taxon>Dikarya</taxon>
        <taxon>Ascomycota</taxon>
        <taxon>Pezizomycotina</taxon>
        <taxon>Eurotiomycetes</taxon>
        <taxon>Eurotiomycetidae</taxon>
        <taxon>Eurotiales</taxon>
        <taxon>Aspergillaceae</taxon>
        <taxon>Penicillium</taxon>
    </lineage>
</organism>